<dbReference type="PROSITE" id="PS50206">
    <property type="entry name" value="RHODANESE_3"/>
    <property type="match status" value="2"/>
</dbReference>
<evidence type="ECO:0000256" key="2">
    <source>
        <dbReference type="ARBA" id="ARBA00022737"/>
    </source>
</evidence>
<gene>
    <name evidence="4" type="ORF">E4634_07590</name>
</gene>
<accession>A0A4Z0M3G1</accession>
<comment type="caution">
    <text evidence="4">The sequence shown here is derived from an EMBL/GenBank/DDBJ whole genome shotgun (WGS) entry which is preliminary data.</text>
</comment>
<dbReference type="Gene3D" id="3.40.250.10">
    <property type="entry name" value="Rhodanese-like domain"/>
    <property type="match status" value="2"/>
</dbReference>
<evidence type="ECO:0000313" key="4">
    <source>
        <dbReference type="EMBL" id="TGD73994.1"/>
    </source>
</evidence>
<organism evidence="4 5">
    <name type="scientific">Mangrovimicrobium sediminis</name>
    <dbReference type="NCBI Taxonomy" id="2562682"/>
    <lineage>
        <taxon>Bacteria</taxon>
        <taxon>Pseudomonadati</taxon>
        <taxon>Pseudomonadota</taxon>
        <taxon>Gammaproteobacteria</taxon>
        <taxon>Cellvibrionales</taxon>
        <taxon>Halieaceae</taxon>
        <taxon>Mangrovimicrobium</taxon>
    </lineage>
</organism>
<dbReference type="Pfam" id="PF00581">
    <property type="entry name" value="Rhodanese"/>
    <property type="match status" value="2"/>
</dbReference>
<dbReference type="CDD" id="cd01448">
    <property type="entry name" value="TST_Repeat_1"/>
    <property type="match status" value="1"/>
</dbReference>
<evidence type="ECO:0000259" key="3">
    <source>
        <dbReference type="PROSITE" id="PS50206"/>
    </source>
</evidence>
<dbReference type="InterPro" id="IPR036873">
    <property type="entry name" value="Rhodanese-like_dom_sf"/>
</dbReference>
<dbReference type="SMART" id="SM00450">
    <property type="entry name" value="RHOD"/>
    <property type="match status" value="2"/>
</dbReference>
<feature type="domain" description="Rhodanese" evidence="3">
    <location>
        <begin position="164"/>
        <end position="267"/>
    </location>
</feature>
<dbReference type="Proteomes" id="UP000298050">
    <property type="component" value="Unassembled WGS sequence"/>
</dbReference>
<evidence type="ECO:0000313" key="5">
    <source>
        <dbReference type="Proteomes" id="UP000298050"/>
    </source>
</evidence>
<name>A0A4Z0M3G1_9GAMM</name>
<evidence type="ECO:0000256" key="1">
    <source>
        <dbReference type="ARBA" id="ARBA00022679"/>
    </source>
</evidence>
<keyword evidence="5" id="KW-1185">Reference proteome</keyword>
<dbReference type="PANTHER" id="PTHR11364">
    <property type="entry name" value="THIOSULFATE SULFERTANSFERASE"/>
    <property type="match status" value="1"/>
</dbReference>
<dbReference type="AlphaFoldDB" id="A0A4Z0M3G1"/>
<proteinExistence type="predicted"/>
<dbReference type="PROSITE" id="PS00380">
    <property type="entry name" value="RHODANESE_1"/>
    <property type="match status" value="1"/>
</dbReference>
<sequence>MLIDAEALASAADTPADPILVDCRFDLADPDAGRRAYLAGHIPGARYLDLNRDLSAPPGRHGGRHPLPAPEVFARTLAAHGIGPHSAVVAYDDSRFAYAARLWWIMRELGYRPPLLLDGGYRAWLAAGGAVETGEPDPAAAAAPPAVPDTFGRACDIDGLRELQARGAELVDSREAARYRGEVEPIDPVAGHIPGALNHPWQGVTDVDGFLRDEAALRAHWGERLAAPELVVYCGSGVTACVNLFSLAALGREDAVLYAGSWSDWCSHL</sequence>
<keyword evidence="1 4" id="KW-0808">Transferase</keyword>
<dbReference type="InterPro" id="IPR045078">
    <property type="entry name" value="TST/MPST-like"/>
</dbReference>
<dbReference type="OrthoDB" id="9781034at2"/>
<dbReference type="EMBL" id="SRLE01000006">
    <property type="protein sequence ID" value="TGD73994.1"/>
    <property type="molecule type" value="Genomic_DNA"/>
</dbReference>
<dbReference type="PANTHER" id="PTHR11364:SF27">
    <property type="entry name" value="SULFURTRANSFERASE"/>
    <property type="match status" value="1"/>
</dbReference>
<dbReference type="SUPFAM" id="SSF52821">
    <property type="entry name" value="Rhodanese/Cell cycle control phosphatase"/>
    <property type="match status" value="2"/>
</dbReference>
<dbReference type="InterPro" id="IPR001763">
    <property type="entry name" value="Rhodanese-like_dom"/>
</dbReference>
<keyword evidence="2" id="KW-0677">Repeat</keyword>
<dbReference type="RefSeq" id="WP_135442424.1">
    <property type="nucleotide sequence ID" value="NZ_SRLE01000006.1"/>
</dbReference>
<feature type="domain" description="Rhodanese" evidence="3">
    <location>
        <begin position="14"/>
        <end position="133"/>
    </location>
</feature>
<protein>
    <submittedName>
        <fullName evidence="4">Sulfurtransferase</fullName>
    </submittedName>
</protein>
<dbReference type="GO" id="GO:0004792">
    <property type="term" value="F:thiosulfate-cyanide sulfurtransferase activity"/>
    <property type="evidence" value="ECO:0007669"/>
    <property type="project" value="InterPro"/>
</dbReference>
<reference evidence="4 5" key="1">
    <citation type="submission" date="2019-04" db="EMBL/GenBank/DDBJ databases">
        <title>Taxonomy of novel Haliea sp. from mangrove soil of West Coast of India.</title>
        <authorList>
            <person name="Verma A."/>
            <person name="Kumar P."/>
            <person name="Krishnamurthi S."/>
        </authorList>
    </citation>
    <scope>NUCLEOTIDE SEQUENCE [LARGE SCALE GENOMIC DNA]</scope>
    <source>
        <strain evidence="4 5">SAOS-164</strain>
    </source>
</reference>
<dbReference type="InterPro" id="IPR001307">
    <property type="entry name" value="Thiosulphate_STrfase_CS"/>
</dbReference>
<dbReference type="CDD" id="cd01449">
    <property type="entry name" value="TST_Repeat_2"/>
    <property type="match status" value="1"/>
</dbReference>